<dbReference type="Gene3D" id="2.30.30.140">
    <property type="match status" value="1"/>
</dbReference>
<keyword evidence="4" id="KW-0539">Nucleus</keyword>
<feature type="domain" description="PWWP" evidence="6">
    <location>
        <begin position="8"/>
        <end position="63"/>
    </location>
</feature>
<evidence type="ECO:0000313" key="7">
    <source>
        <dbReference type="EMBL" id="KAK7579808.1"/>
    </source>
</evidence>
<evidence type="ECO:0000256" key="4">
    <source>
        <dbReference type="ARBA" id="ARBA00023242"/>
    </source>
</evidence>
<name>A0AAN9Y1Q7_9HEMI</name>
<dbReference type="PANTHER" id="PTHR12550:SF70">
    <property type="entry name" value="JIL-1 ANCHORING AND STABILIZING PROTEIN, ISOFORM A"/>
    <property type="match status" value="1"/>
</dbReference>
<comment type="caution">
    <text evidence="7">The sequence shown here is derived from an EMBL/GenBank/DDBJ whole genome shotgun (WGS) entry which is preliminary data.</text>
</comment>
<proteinExistence type="inferred from homology"/>
<dbReference type="Pfam" id="PF00855">
    <property type="entry name" value="PWWP"/>
    <property type="match status" value="1"/>
</dbReference>
<dbReference type="CDD" id="cd05834">
    <property type="entry name" value="PWWP_HRP"/>
    <property type="match status" value="1"/>
</dbReference>
<dbReference type="PROSITE" id="PS50812">
    <property type="entry name" value="PWWP"/>
    <property type="match status" value="1"/>
</dbReference>
<accession>A0AAN9Y1Q7</accession>
<evidence type="ECO:0000256" key="2">
    <source>
        <dbReference type="ARBA" id="ARBA00005309"/>
    </source>
</evidence>
<dbReference type="InterPro" id="IPR021567">
    <property type="entry name" value="LEDGF_IBD"/>
</dbReference>
<dbReference type="SUPFAM" id="SSF140576">
    <property type="entry name" value="HIV integrase-binding domain"/>
    <property type="match status" value="1"/>
</dbReference>
<comment type="subcellular location">
    <subcellularLocation>
        <location evidence="1">Nucleus</location>
    </subcellularLocation>
</comment>
<feature type="region of interest" description="Disordered" evidence="5">
    <location>
        <begin position="88"/>
        <end position="225"/>
    </location>
</feature>
<evidence type="ECO:0000256" key="1">
    <source>
        <dbReference type="ARBA" id="ARBA00004123"/>
    </source>
</evidence>
<keyword evidence="3" id="KW-0175">Coiled coil</keyword>
<dbReference type="InterPro" id="IPR000313">
    <property type="entry name" value="PWWP_dom"/>
</dbReference>
<organism evidence="7 8">
    <name type="scientific">Parthenolecanium corni</name>
    <dbReference type="NCBI Taxonomy" id="536013"/>
    <lineage>
        <taxon>Eukaryota</taxon>
        <taxon>Metazoa</taxon>
        <taxon>Ecdysozoa</taxon>
        <taxon>Arthropoda</taxon>
        <taxon>Hexapoda</taxon>
        <taxon>Insecta</taxon>
        <taxon>Pterygota</taxon>
        <taxon>Neoptera</taxon>
        <taxon>Paraneoptera</taxon>
        <taxon>Hemiptera</taxon>
        <taxon>Sternorrhyncha</taxon>
        <taxon>Coccoidea</taxon>
        <taxon>Coccidae</taxon>
        <taxon>Parthenolecanium</taxon>
    </lineage>
</organism>
<comment type="similarity">
    <text evidence="2">Belongs to the HDGF family.</text>
</comment>
<dbReference type="InterPro" id="IPR035441">
    <property type="entry name" value="TFIIS/LEDGF_dom_sf"/>
</dbReference>
<evidence type="ECO:0000259" key="6">
    <source>
        <dbReference type="PROSITE" id="PS50812"/>
    </source>
</evidence>
<dbReference type="GO" id="GO:0005634">
    <property type="term" value="C:nucleus"/>
    <property type="evidence" value="ECO:0007669"/>
    <property type="project" value="UniProtKB-SubCell"/>
</dbReference>
<dbReference type="SUPFAM" id="SSF63748">
    <property type="entry name" value="Tudor/PWWP/MBT"/>
    <property type="match status" value="1"/>
</dbReference>
<evidence type="ECO:0000313" key="8">
    <source>
        <dbReference type="Proteomes" id="UP001367676"/>
    </source>
</evidence>
<dbReference type="SMART" id="SM00293">
    <property type="entry name" value="PWWP"/>
    <property type="match status" value="1"/>
</dbReference>
<sequence length="415" mass="46744">MAARQFVPDQKIFAKVRGYPPWPAKVLGPVDEAAGKQKYSVYFYGTHETAVCKREELYDYIETREKYGKPLKRKNFSEAIAEIEAEIDPSKRQIPAPVEPVATPVSAPASIGDKDSDDDNLVIDETPLQKAKSKAEPAKGVKRKHSSEANDMSIELTSRSGRKIKPKKFLDEPAEFSTSTPLKTTKPKIGRESVNSIEENGKLKKSTEPDADASNGDRAELHWDSSQTMQELISKSERSDLPKTVKKDFKKSLKKKVEEVKSQKPLSSETENLELLKVEVHLLEANCRIKNCLSLSKANCEDCLKEMDEILDLKLNALMLKKHPEVVDTVKKLRKYVGNLSEWQLSADEERSFLEGAQKIRMKADTMYAKFKSLFAIPQDKNFFEVYSAEVASFEQKTSGLSTSEIYKLVAEPSE</sequence>
<gene>
    <name evidence="7" type="ORF">V9T40_000437</name>
</gene>
<protein>
    <recommendedName>
        <fullName evidence="6">PWWP domain-containing protein</fullName>
    </recommendedName>
</protein>
<dbReference type="Pfam" id="PF11467">
    <property type="entry name" value="LEDGF"/>
    <property type="match status" value="1"/>
</dbReference>
<evidence type="ECO:0000256" key="5">
    <source>
        <dbReference type="SAM" id="MobiDB-lite"/>
    </source>
</evidence>
<dbReference type="AlphaFoldDB" id="A0AAN9Y1Q7"/>
<dbReference type="InterPro" id="IPR036218">
    <property type="entry name" value="HIVI-bd_sf"/>
</dbReference>
<reference evidence="7 8" key="1">
    <citation type="submission" date="2024-03" db="EMBL/GenBank/DDBJ databases">
        <title>Adaptation during the transition from Ophiocordyceps entomopathogen to insect associate is accompanied by gene loss and intensified selection.</title>
        <authorList>
            <person name="Ward C.M."/>
            <person name="Onetto C.A."/>
            <person name="Borneman A.R."/>
        </authorList>
    </citation>
    <scope>NUCLEOTIDE SEQUENCE [LARGE SCALE GENOMIC DNA]</scope>
    <source>
        <strain evidence="7">AWRI1</strain>
        <tissue evidence="7">Single Adult Female</tissue>
    </source>
</reference>
<dbReference type="PANTHER" id="PTHR12550">
    <property type="entry name" value="HEPATOMA-DERIVED GROWTH FACTOR-RELATED"/>
    <property type="match status" value="1"/>
</dbReference>
<dbReference type="Proteomes" id="UP001367676">
    <property type="component" value="Unassembled WGS sequence"/>
</dbReference>
<dbReference type="EMBL" id="JBBCAQ010000034">
    <property type="protein sequence ID" value="KAK7579808.1"/>
    <property type="molecule type" value="Genomic_DNA"/>
</dbReference>
<keyword evidence="8" id="KW-1185">Reference proteome</keyword>
<evidence type="ECO:0000256" key="3">
    <source>
        <dbReference type="ARBA" id="ARBA00023054"/>
    </source>
</evidence>
<feature type="compositionally biased region" description="Basic and acidic residues" evidence="5">
    <location>
        <begin position="199"/>
        <end position="208"/>
    </location>
</feature>
<dbReference type="Gene3D" id="1.20.930.10">
    <property type="entry name" value="Conserved domain common to transcription factors TFIIS, elongin A, CRSP70"/>
    <property type="match status" value="1"/>
</dbReference>